<comment type="similarity">
    <text evidence="6">Belongs to the TVP38/TMEM64 family.</text>
</comment>
<feature type="transmembrane region" description="Helical" evidence="6">
    <location>
        <begin position="321"/>
        <end position="342"/>
    </location>
</feature>
<dbReference type="PANTHER" id="PTHR12677">
    <property type="entry name" value="GOLGI APPARATUS MEMBRANE PROTEIN TVP38-RELATED"/>
    <property type="match status" value="1"/>
</dbReference>
<dbReference type="RefSeq" id="WP_128626336.1">
    <property type="nucleotide sequence ID" value="NZ_RKST01000006.1"/>
</dbReference>
<evidence type="ECO:0000256" key="2">
    <source>
        <dbReference type="ARBA" id="ARBA00022475"/>
    </source>
</evidence>
<comment type="caution">
    <text evidence="9">The sequence shown here is derived from an EMBL/GenBank/DDBJ whole genome shotgun (WGS) entry which is preliminary data.</text>
</comment>
<gene>
    <name evidence="9" type="ORF">EET67_07585</name>
</gene>
<dbReference type="InterPro" id="IPR029021">
    <property type="entry name" value="Prot-tyrosine_phosphatase-like"/>
</dbReference>
<feature type="transmembrane region" description="Helical" evidence="6">
    <location>
        <begin position="291"/>
        <end position="314"/>
    </location>
</feature>
<evidence type="ECO:0000259" key="8">
    <source>
        <dbReference type="Pfam" id="PF09335"/>
    </source>
</evidence>
<dbReference type="Proteomes" id="UP000281647">
    <property type="component" value="Unassembled WGS sequence"/>
</dbReference>
<comment type="subcellular location">
    <subcellularLocation>
        <location evidence="1 6">Cell membrane</location>
        <topology evidence="1 6">Multi-pass membrane protein</topology>
    </subcellularLocation>
</comment>
<keyword evidence="10" id="KW-1185">Reference proteome</keyword>
<feature type="transmembrane region" description="Helical" evidence="6">
    <location>
        <begin position="209"/>
        <end position="232"/>
    </location>
</feature>
<reference evidence="9 10" key="1">
    <citation type="submission" date="2018-11" db="EMBL/GenBank/DDBJ databases">
        <title>Pseudaminobacter arsenicus sp. nov., an arsenic-resistant bacterium isolated from arsenic-rich aquifers.</title>
        <authorList>
            <person name="Mu Y."/>
        </authorList>
    </citation>
    <scope>NUCLEOTIDE SEQUENCE [LARGE SCALE GENOMIC DNA]</scope>
    <source>
        <strain evidence="9 10">CB3</strain>
    </source>
</reference>
<protein>
    <recommendedName>
        <fullName evidence="6">TVP38/TMEM64 family membrane protein</fullName>
    </recommendedName>
</protein>
<evidence type="ECO:0000256" key="6">
    <source>
        <dbReference type="RuleBase" id="RU366058"/>
    </source>
</evidence>
<feature type="transmembrane region" description="Helical" evidence="6">
    <location>
        <begin position="239"/>
        <end position="264"/>
    </location>
</feature>
<feature type="transmembrane region" description="Helical" evidence="6">
    <location>
        <begin position="348"/>
        <end position="374"/>
    </location>
</feature>
<evidence type="ECO:0000256" key="1">
    <source>
        <dbReference type="ARBA" id="ARBA00004651"/>
    </source>
</evidence>
<keyword evidence="2 6" id="KW-1003">Cell membrane</keyword>
<dbReference type="AlphaFoldDB" id="A0A432V8S8"/>
<dbReference type="NCBIfam" id="TIGR01244">
    <property type="entry name" value="TIGR01244 family sulfur transferase"/>
    <property type="match status" value="1"/>
</dbReference>
<dbReference type="InterPro" id="IPR015414">
    <property type="entry name" value="TMEM64"/>
</dbReference>
<dbReference type="PANTHER" id="PTHR12677:SF59">
    <property type="entry name" value="GOLGI APPARATUS MEMBRANE PROTEIN TVP38-RELATED"/>
    <property type="match status" value="1"/>
</dbReference>
<organism evidence="9 10">
    <name type="scientific">Borborobacter arsenicus</name>
    <dbReference type="NCBI Taxonomy" id="1851146"/>
    <lineage>
        <taxon>Bacteria</taxon>
        <taxon>Pseudomonadati</taxon>
        <taxon>Pseudomonadota</taxon>
        <taxon>Alphaproteobacteria</taxon>
        <taxon>Hyphomicrobiales</taxon>
        <taxon>Phyllobacteriaceae</taxon>
        <taxon>Borborobacter</taxon>
    </lineage>
</organism>
<comment type="caution">
    <text evidence="6">Lacks conserved residue(s) required for the propagation of feature annotation.</text>
</comment>
<dbReference type="GO" id="GO:0005886">
    <property type="term" value="C:plasma membrane"/>
    <property type="evidence" value="ECO:0007669"/>
    <property type="project" value="UniProtKB-SubCell"/>
</dbReference>
<feature type="domain" description="VTT" evidence="8">
    <location>
        <begin position="228"/>
        <end position="344"/>
    </location>
</feature>
<name>A0A432V8S8_9HYPH</name>
<evidence type="ECO:0000256" key="3">
    <source>
        <dbReference type="ARBA" id="ARBA00022692"/>
    </source>
</evidence>
<feature type="transmembrane region" description="Helical" evidence="6">
    <location>
        <begin position="158"/>
        <end position="177"/>
    </location>
</feature>
<dbReference type="GO" id="GO:0016787">
    <property type="term" value="F:hydrolase activity"/>
    <property type="evidence" value="ECO:0007669"/>
    <property type="project" value="InterPro"/>
</dbReference>
<feature type="transmembrane region" description="Helical" evidence="6">
    <location>
        <begin position="184"/>
        <end position="203"/>
    </location>
</feature>
<evidence type="ECO:0000313" key="10">
    <source>
        <dbReference type="Proteomes" id="UP000281647"/>
    </source>
</evidence>
<dbReference type="OrthoDB" id="9805710at2"/>
<keyword evidence="5 6" id="KW-0472">Membrane</keyword>
<evidence type="ECO:0000256" key="5">
    <source>
        <dbReference type="ARBA" id="ARBA00023136"/>
    </source>
</evidence>
<evidence type="ECO:0000259" key="7">
    <source>
        <dbReference type="Pfam" id="PF04273"/>
    </source>
</evidence>
<dbReference type="Pfam" id="PF09335">
    <property type="entry name" value="VTT_dom"/>
    <property type="match status" value="1"/>
</dbReference>
<dbReference type="Gene3D" id="3.90.190.10">
    <property type="entry name" value="Protein tyrosine phosphatase superfamily"/>
    <property type="match status" value="1"/>
</dbReference>
<sequence>MSVEIRELDPAFWVSAQLGAADMAELAKAGVTTVVNNRPDGEAQGQPTDEELRAAAETAGLAYVSIAFRGMNAKPAQVRALAEVISGSRGPVLGFCQSGFRSAMLWAAAGVRRGRSFEDVSARAAAAGYDLSKKRGTVEALAAALGPSGAPKGKMATFGYWPQIAFLLTLLAAYLFITPVRIEIDRLVFLFAMADVSALRGFVESMGPWAPLTSIALFIFQAVIAPLPAFLVTFANAALFGWVYGALLSWSGATLGAIACYGLARWLGHSLIERFVPGASLARFEAHTDRYGAWAVFIARLLPFVSFDFVSYAAGLVRVPFWRFLLATGIGQMPATIVYSLAGDFAAVNLGLLAGGIAFTFVVAAFIAASAGFARRRKPEQA</sequence>
<dbReference type="InterPro" id="IPR032816">
    <property type="entry name" value="VTT_dom"/>
</dbReference>
<evidence type="ECO:0000256" key="4">
    <source>
        <dbReference type="ARBA" id="ARBA00022989"/>
    </source>
</evidence>
<dbReference type="Pfam" id="PF04273">
    <property type="entry name" value="BLH_phosphatase"/>
    <property type="match status" value="1"/>
</dbReference>
<proteinExistence type="inferred from homology"/>
<dbReference type="SUPFAM" id="SSF52799">
    <property type="entry name" value="(Phosphotyrosine protein) phosphatases II"/>
    <property type="match status" value="1"/>
</dbReference>
<dbReference type="EMBL" id="RKST01000006">
    <property type="protein sequence ID" value="RUM98483.1"/>
    <property type="molecule type" value="Genomic_DNA"/>
</dbReference>
<evidence type="ECO:0000313" key="9">
    <source>
        <dbReference type="EMBL" id="RUM98483.1"/>
    </source>
</evidence>
<dbReference type="InterPro" id="IPR005939">
    <property type="entry name" value="BLH_phosphatase-like"/>
</dbReference>
<accession>A0A432V8S8</accession>
<keyword evidence="4 6" id="KW-1133">Transmembrane helix</keyword>
<keyword evidence="3 6" id="KW-0812">Transmembrane</keyword>
<feature type="domain" description="Beta-lactamase hydrolase-like protein phosphatase-like" evidence="7">
    <location>
        <begin position="5"/>
        <end position="108"/>
    </location>
</feature>